<dbReference type="EMBL" id="CAUOFW020000558">
    <property type="protein sequence ID" value="CAK9134704.1"/>
    <property type="molecule type" value="Genomic_DNA"/>
</dbReference>
<protein>
    <recommendedName>
        <fullName evidence="7">Myb-like domain-containing protein</fullName>
    </recommendedName>
</protein>
<evidence type="ECO:0000256" key="5">
    <source>
        <dbReference type="ARBA" id="ARBA00023242"/>
    </source>
</evidence>
<dbReference type="InterPro" id="IPR001005">
    <property type="entry name" value="SANT/Myb"/>
</dbReference>
<feature type="compositionally biased region" description="Polar residues" evidence="6">
    <location>
        <begin position="434"/>
        <end position="444"/>
    </location>
</feature>
<accession>A0ABC8QPS7</accession>
<name>A0ABC8QPS7_9AQUA</name>
<feature type="region of interest" description="Disordered" evidence="6">
    <location>
        <begin position="197"/>
        <end position="235"/>
    </location>
</feature>
<feature type="compositionally biased region" description="Polar residues" evidence="6">
    <location>
        <begin position="382"/>
        <end position="397"/>
    </location>
</feature>
<evidence type="ECO:0000256" key="3">
    <source>
        <dbReference type="ARBA" id="ARBA00023125"/>
    </source>
</evidence>
<dbReference type="GO" id="GO:0005634">
    <property type="term" value="C:nucleus"/>
    <property type="evidence" value="ECO:0007669"/>
    <property type="project" value="UniProtKB-SubCell"/>
</dbReference>
<feature type="compositionally biased region" description="Acidic residues" evidence="6">
    <location>
        <begin position="411"/>
        <end position="427"/>
    </location>
</feature>
<evidence type="ECO:0000259" key="7">
    <source>
        <dbReference type="PROSITE" id="PS50090"/>
    </source>
</evidence>
<comment type="subcellular location">
    <subcellularLocation>
        <location evidence="1">Nucleus</location>
    </subcellularLocation>
</comment>
<gene>
    <name evidence="8" type="ORF">ILEXP_LOCUS1637</name>
</gene>
<dbReference type="Gene3D" id="1.10.10.60">
    <property type="entry name" value="Homeodomain-like"/>
    <property type="match status" value="1"/>
</dbReference>
<feature type="region of interest" description="Disordered" evidence="6">
    <location>
        <begin position="1"/>
        <end position="21"/>
    </location>
</feature>
<feature type="compositionally biased region" description="Pro residues" evidence="6">
    <location>
        <begin position="202"/>
        <end position="233"/>
    </location>
</feature>
<dbReference type="Pfam" id="PF13837">
    <property type="entry name" value="Myb_DNA-bind_4"/>
    <property type="match status" value="1"/>
</dbReference>
<proteinExistence type="predicted"/>
<evidence type="ECO:0000256" key="4">
    <source>
        <dbReference type="ARBA" id="ARBA00023163"/>
    </source>
</evidence>
<sequence length="444" mass="50157">MAATTMTVAMPGSSEPPIVSQLTVPSTINPIPISQNSVTLNVNPISSSLPPSQPPPQMNTATNAANLSHSAASLMFYSTSSSTSSDEQPERRGKRKREWKDFFERLMKEVIQKQEDLQKKFIEMLEKRERDRMIREEAWRVQEMARMNREHELLVQDRSLAAAKDAAVMAFLQKVTEQQNPQNPNAVPQFQMHIQLPENTLPTPPPPRPSLQQTPPPPPPTQQSPLPAPPPPTQQTSLALAVKNVDTVKTDNGGDNFTPASSSRWPKAEVEALIKLRTNLDLRYQENGPKGPLWEEISAAMRKVGYNRNSKRCKEKWENINKYFKKVKESNKKRPEDAKTCPYFHQLDALYKEKAKTDGSFNPGSFSMNKPENPMVPIMVQPEQQWPLPQQTNQPDSVMEDQNSENFDQNDHEDEEGEDDDEEEDGGGYEIVTNRPSSMATTVE</sequence>
<keyword evidence="9" id="KW-1185">Reference proteome</keyword>
<evidence type="ECO:0000313" key="9">
    <source>
        <dbReference type="Proteomes" id="UP001642360"/>
    </source>
</evidence>
<keyword evidence="2" id="KW-0805">Transcription regulation</keyword>
<reference evidence="8 9" key="1">
    <citation type="submission" date="2024-02" db="EMBL/GenBank/DDBJ databases">
        <authorList>
            <person name="Vignale AGUSTIN F."/>
            <person name="Sosa J E."/>
            <person name="Modenutti C."/>
        </authorList>
    </citation>
    <scope>NUCLEOTIDE SEQUENCE [LARGE SCALE GENOMIC DNA]</scope>
</reference>
<feature type="compositionally biased region" description="Polar residues" evidence="6">
    <location>
        <begin position="359"/>
        <end position="370"/>
    </location>
</feature>
<keyword evidence="3" id="KW-0238">DNA-binding</keyword>
<dbReference type="PANTHER" id="PTHR21654">
    <property type="entry name" value="FI21293P1"/>
    <property type="match status" value="1"/>
</dbReference>
<evidence type="ECO:0000256" key="1">
    <source>
        <dbReference type="ARBA" id="ARBA00004123"/>
    </source>
</evidence>
<evidence type="ECO:0000256" key="6">
    <source>
        <dbReference type="SAM" id="MobiDB-lite"/>
    </source>
</evidence>
<feature type="domain" description="Myb-like" evidence="7">
    <location>
        <begin position="263"/>
        <end position="321"/>
    </location>
</feature>
<dbReference type="FunFam" id="1.10.10.60:FF:000092">
    <property type="entry name" value="Trihelix transcription factor GT-2"/>
    <property type="match status" value="1"/>
</dbReference>
<feature type="region of interest" description="Disordered" evidence="6">
    <location>
        <begin position="356"/>
        <end position="444"/>
    </location>
</feature>
<comment type="caution">
    <text evidence="8">The sequence shown here is derived from an EMBL/GenBank/DDBJ whole genome shotgun (WGS) entry which is preliminary data.</text>
</comment>
<evidence type="ECO:0000313" key="8">
    <source>
        <dbReference type="EMBL" id="CAK9134704.1"/>
    </source>
</evidence>
<dbReference type="GO" id="GO:0006355">
    <property type="term" value="P:regulation of DNA-templated transcription"/>
    <property type="evidence" value="ECO:0007669"/>
    <property type="project" value="UniProtKB-ARBA"/>
</dbReference>
<dbReference type="Proteomes" id="UP001642360">
    <property type="component" value="Unassembled WGS sequence"/>
</dbReference>
<dbReference type="GO" id="GO:0003677">
    <property type="term" value="F:DNA binding"/>
    <property type="evidence" value="ECO:0007669"/>
    <property type="project" value="UniProtKB-KW"/>
</dbReference>
<dbReference type="AlphaFoldDB" id="A0ABC8QPS7"/>
<dbReference type="SMART" id="SM00717">
    <property type="entry name" value="SANT"/>
    <property type="match status" value="1"/>
</dbReference>
<organism evidence="8 9">
    <name type="scientific">Ilex paraguariensis</name>
    <name type="common">yerba mate</name>
    <dbReference type="NCBI Taxonomy" id="185542"/>
    <lineage>
        <taxon>Eukaryota</taxon>
        <taxon>Viridiplantae</taxon>
        <taxon>Streptophyta</taxon>
        <taxon>Embryophyta</taxon>
        <taxon>Tracheophyta</taxon>
        <taxon>Spermatophyta</taxon>
        <taxon>Magnoliopsida</taxon>
        <taxon>eudicotyledons</taxon>
        <taxon>Gunneridae</taxon>
        <taxon>Pentapetalae</taxon>
        <taxon>asterids</taxon>
        <taxon>campanulids</taxon>
        <taxon>Aquifoliales</taxon>
        <taxon>Aquifoliaceae</taxon>
        <taxon>Ilex</taxon>
    </lineage>
</organism>
<dbReference type="CDD" id="cd12203">
    <property type="entry name" value="GT1"/>
    <property type="match status" value="1"/>
</dbReference>
<evidence type="ECO:0000256" key="2">
    <source>
        <dbReference type="ARBA" id="ARBA00023015"/>
    </source>
</evidence>
<keyword evidence="4" id="KW-0804">Transcription</keyword>
<dbReference type="PANTHER" id="PTHR21654:SF59">
    <property type="entry name" value="TRIHELIX TRANSCRIPTION FACTOR DF1"/>
    <property type="match status" value="1"/>
</dbReference>
<keyword evidence="5" id="KW-0539">Nucleus</keyword>
<dbReference type="PROSITE" id="PS50090">
    <property type="entry name" value="MYB_LIKE"/>
    <property type="match status" value="1"/>
</dbReference>
<dbReference type="InterPro" id="IPR044822">
    <property type="entry name" value="Myb_DNA-bind_4"/>
</dbReference>